<feature type="domain" description="AB hydrolase-1" evidence="1">
    <location>
        <begin position="9"/>
        <end position="244"/>
    </location>
</feature>
<dbReference type="SUPFAM" id="SSF53474">
    <property type="entry name" value="alpha/beta-Hydrolases"/>
    <property type="match status" value="1"/>
</dbReference>
<evidence type="ECO:0000313" key="2">
    <source>
        <dbReference type="EMBL" id="KAJ5390334.1"/>
    </source>
</evidence>
<evidence type="ECO:0000259" key="1">
    <source>
        <dbReference type="Pfam" id="PF12697"/>
    </source>
</evidence>
<comment type="caution">
    <text evidence="2">The sequence shown here is derived from an EMBL/GenBank/DDBJ whole genome shotgun (WGS) entry which is preliminary data.</text>
</comment>
<dbReference type="Pfam" id="PF12697">
    <property type="entry name" value="Abhydrolase_6"/>
    <property type="match status" value="1"/>
</dbReference>
<protein>
    <submittedName>
        <fullName evidence="2">Alpha/beta-hydrolase</fullName>
    </submittedName>
</protein>
<dbReference type="GO" id="GO:0072330">
    <property type="term" value="P:monocarboxylic acid biosynthetic process"/>
    <property type="evidence" value="ECO:0007669"/>
    <property type="project" value="UniProtKB-ARBA"/>
</dbReference>
<gene>
    <name evidence="2" type="ORF">N7496_001402</name>
</gene>
<dbReference type="OrthoDB" id="408373at2759"/>
<dbReference type="Gene3D" id="3.40.50.1820">
    <property type="entry name" value="alpha/beta hydrolase"/>
    <property type="match status" value="1"/>
</dbReference>
<sequence length="254" mass="27611">MPTQKPTAILIVHGAFFLPSSWQPLVNDFTNSQYTVRCPRLPSCGDERPPKATRNDDVAAVRTAAKQLIEAGHNILVLAHSYGGMVTCDAITEDLYASTKSNGIVSLVLLSAWLIQPGNKFEDVIEKYGHQSEVDLGSNEDGTFFAKNAPASFYNDIDPLEAQELAKANVTHNLFAASGAITYAPWKDLSTMYVFCTRDLAIMLPLQRSMVQDAVDAGGKGGFVTEEIDSGHCPFLSKPEEVIRVVNKALGGFE</sequence>
<accession>A0A9X0B6T7</accession>
<dbReference type="InterPro" id="IPR029058">
    <property type="entry name" value="AB_hydrolase_fold"/>
</dbReference>
<dbReference type="InterPro" id="IPR052897">
    <property type="entry name" value="Sec-Metab_Biosynth_Hydrolase"/>
</dbReference>
<reference evidence="2" key="1">
    <citation type="submission" date="2022-11" db="EMBL/GenBank/DDBJ databases">
        <authorList>
            <person name="Petersen C."/>
        </authorList>
    </citation>
    <scope>NUCLEOTIDE SEQUENCE</scope>
    <source>
        <strain evidence="2">IBT 29864</strain>
    </source>
</reference>
<dbReference type="GO" id="GO:0017000">
    <property type="term" value="P:antibiotic biosynthetic process"/>
    <property type="evidence" value="ECO:0007669"/>
    <property type="project" value="UniProtKB-ARBA"/>
</dbReference>
<reference evidence="2" key="2">
    <citation type="journal article" date="2023" name="IMA Fungus">
        <title>Comparative genomic study of the Penicillium genus elucidates a diverse pangenome and 15 lateral gene transfer events.</title>
        <authorList>
            <person name="Petersen C."/>
            <person name="Sorensen T."/>
            <person name="Nielsen M.R."/>
            <person name="Sondergaard T.E."/>
            <person name="Sorensen J.L."/>
            <person name="Fitzpatrick D.A."/>
            <person name="Frisvad J.C."/>
            <person name="Nielsen K.L."/>
        </authorList>
    </citation>
    <scope>NUCLEOTIDE SEQUENCE</scope>
    <source>
        <strain evidence="2">IBT 29864</strain>
    </source>
</reference>
<dbReference type="PANTHER" id="PTHR37017:SF11">
    <property type="entry name" value="ESTERASE_LIPASE_THIOESTERASE DOMAIN-CONTAINING PROTEIN"/>
    <property type="match status" value="1"/>
</dbReference>
<dbReference type="GeneID" id="81433510"/>
<keyword evidence="3" id="KW-1185">Reference proteome</keyword>
<dbReference type="RefSeq" id="XP_056561062.1">
    <property type="nucleotide sequence ID" value="XM_056694333.1"/>
</dbReference>
<dbReference type="InterPro" id="IPR000073">
    <property type="entry name" value="AB_hydrolase_1"/>
</dbReference>
<dbReference type="PANTHER" id="PTHR37017">
    <property type="entry name" value="AB HYDROLASE-1 DOMAIN-CONTAINING PROTEIN-RELATED"/>
    <property type="match status" value="1"/>
</dbReference>
<dbReference type="EMBL" id="JAPZBS010000001">
    <property type="protein sequence ID" value="KAJ5390334.1"/>
    <property type="molecule type" value="Genomic_DNA"/>
</dbReference>
<dbReference type="AlphaFoldDB" id="A0A9X0B6T7"/>
<dbReference type="Proteomes" id="UP001147782">
    <property type="component" value="Unassembled WGS sequence"/>
</dbReference>
<name>A0A9X0B6T7_9EURO</name>
<organism evidence="2 3">
    <name type="scientific">Penicillium cataractarum</name>
    <dbReference type="NCBI Taxonomy" id="2100454"/>
    <lineage>
        <taxon>Eukaryota</taxon>
        <taxon>Fungi</taxon>
        <taxon>Dikarya</taxon>
        <taxon>Ascomycota</taxon>
        <taxon>Pezizomycotina</taxon>
        <taxon>Eurotiomycetes</taxon>
        <taxon>Eurotiomycetidae</taxon>
        <taxon>Eurotiales</taxon>
        <taxon>Aspergillaceae</taxon>
        <taxon>Penicillium</taxon>
    </lineage>
</organism>
<proteinExistence type="predicted"/>
<evidence type="ECO:0000313" key="3">
    <source>
        <dbReference type="Proteomes" id="UP001147782"/>
    </source>
</evidence>